<keyword evidence="1" id="KW-0472">Membrane</keyword>
<feature type="transmembrane region" description="Helical" evidence="1">
    <location>
        <begin position="23"/>
        <end position="44"/>
    </location>
</feature>
<name>A0A1A3CNZ2_MYCAS</name>
<dbReference type="AlphaFoldDB" id="A0A1A3CNZ2"/>
<evidence type="ECO:0000313" key="3">
    <source>
        <dbReference type="Proteomes" id="UP000093795"/>
    </source>
</evidence>
<sequence>MLLVIAIVEAVWLAFVKLFGLSAQLAIPIASAWVVGAISIYAGVHKDDLRAMKLTRRVLAIVFISAIGMVFASISVILFVPRVGTAASKASPAAKLEIPADQFNLEGRWHSPTWSRQIRITEPAAVVELLIEYKNRGQAVHTNVTFQMELPKGVRPLRGAVHFGVDSHPDGVRASDALWEKGMNIGAYGPGGGTYVTAVIQFEPDIELPCGDAVVPLRATGYSSELPSDKTWTSNQLLITYVKTCAPG</sequence>
<dbReference type="Proteomes" id="UP000093795">
    <property type="component" value="Unassembled WGS sequence"/>
</dbReference>
<reference evidence="2 3" key="1">
    <citation type="submission" date="2016-06" db="EMBL/GenBank/DDBJ databases">
        <authorList>
            <person name="Kjaerup R.B."/>
            <person name="Dalgaard T.S."/>
            <person name="Juul-Madsen H.R."/>
        </authorList>
    </citation>
    <scope>NUCLEOTIDE SEQUENCE [LARGE SCALE GENOMIC DNA]</scope>
    <source>
        <strain evidence="2 3">1081914.2</strain>
    </source>
</reference>
<accession>A0A1A3CNZ2</accession>
<evidence type="ECO:0000313" key="2">
    <source>
        <dbReference type="EMBL" id="OBI88644.1"/>
    </source>
</evidence>
<comment type="caution">
    <text evidence="2">The sequence shown here is derived from an EMBL/GenBank/DDBJ whole genome shotgun (WGS) entry which is preliminary data.</text>
</comment>
<protein>
    <submittedName>
        <fullName evidence="2">Uncharacterized protein</fullName>
    </submittedName>
</protein>
<dbReference type="EMBL" id="LZKQ01000070">
    <property type="protein sequence ID" value="OBI88644.1"/>
    <property type="molecule type" value="Genomic_DNA"/>
</dbReference>
<feature type="transmembrane region" description="Helical" evidence="1">
    <location>
        <begin position="56"/>
        <end position="80"/>
    </location>
</feature>
<organism evidence="2 3">
    <name type="scientific">Mycobacterium asiaticum</name>
    <dbReference type="NCBI Taxonomy" id="1790"/>
    <lineage>
        <taxon>Bacteria</taxon>
        <taxon>Bacillati</taxon>
        <taxon>Actinomycetota</taxon>
        <taxon>Actinomycetes</taxon>
        <taxon>Mycobacteriales</taxon>
        <taxon>Mycobacteriaceae</taxon>
        <taxon>Mycobacterium</taxon>
    </lineage>
</organism>
<gene>
    <name evidence="2" type="ORF">A9X01_14690</name>
</gene>
<keyword evidence="1" id="KW-0812">Transmembrane</keyword>
<proteinExistence type="predicted"/>
<evidence type="ECO:0000256" key="1">
    <source>
        <dbReference type="SAM" id="Phobius"/>
    </source>
</evidence>
<keyword evidence="1" id="KW-1133">Transmembrane helix</keyword>